<dbReference type="KEGG" id="nnv:QNH39_06365"/>
<comment type="function">
    <text evidence="11">Plays a major role in protein secretion by helping the post-translocational extracellular folding of several secreted proteins.</text>
</comment>
<dbReference type="Gene3D" id="3.10.50.40">
    <property type="match status" value="1"/>
</dbReference>
<keyword evidence="7 11" id="KW-0472">Membrane</keyword>
<dbReference type="EC" id="5.2.1.8" evidence="11"/>
<evidence type="ECO:0000256" key="5">
    <source>
        <dbReference type="ARBA" id="ARBA00022729"/>
    </source>
</evidence>
<evidence type="ECO:0000256" key="4">
    <source>
        <dbReference type="ARBA" id="ARBA00022475"/>
    </source>
</evidence>
<evidence type="ECO:0000256" key="6">
    <source>
        <dbReference type="ARBA" id="ARBA00023110"/>
    </source>
</evidence>
<dbReference type="PROSITE" id="PS01096">
    <property type="entry name" value="PPIC_PPIASE_1"/>
    <property type="match status" value="1"/>
</dbReference>
<dbReference type="InterPro" id="IPR023059">
    <property type="entry name" value="Foldase_PrsA"/>
</dbReference>
<feature type="signal peptide" evidence="12">
    <location>
        <begin position="1"/>
        <end position="24"/>
    </location>
</feature>
<comment type="similarity">
    <text evidence="3 11">Belongs to the PrsA family.</text>
</comment>
<dbReference type="RefSeq" id="WP_066083673.1">
    <property type="nucleotide sequence ID" value="NZ_CP126114.1"/>
</dbReference>
<evidence type="ECO:0000256" key="11">
    <source>
        <dbReference type="HAMAP-Rule" id="MF_01145"/>
    </source>
</evidence>
<evidence type="ECO:0000313" key="15">
    <source>
        <dbReference type="Proteomes" id="UP001178288"/>
    </source>
</evidence>
<keyword evidence="4 11" id="KW-1003">Cell membrane</keyword>
<dbReference type="PROSITE" id="PS51257">
    <property type="entry name" value="PROKAR_LIPOPROTEIN"/>
    <property type="match status" value="1"/>
</dbReference>
<dbReference type="EMBL" id="CP126114">
    <property type="protein sequence ID" value="WHY87474.1"/>
    <property type="molecule type" value="Genomic_DNA"/>
</dbReference>
<evidence type="ECO:0000256" key="9">
    <source>
        <dbReference type="ARBA" id="ARBA00023235"/>
    </source>
</evidence>
<reference evidence="14" key="1">
    <citation type="submission" date="2023-05" db="EMBL/GenBank/DDBJ databases">
        <title>Comparative genomics of Bacillaceae isolates and their secondary metabolite potential.</title>
        <authorList>
            <person name="Song L."/>
            <person name="Nielsen L.J."/>
            <person name="Mohite O."/>
            <person name="Xu X."/>
            <person name="Weber T."/>
            <person name="Kovacs A.T."/>
        </authorList>
    </citation>
    <scope>NUCLEOTIDE SEQUENCE</scope>
    <source>
        <strain evidence="14">XLM17</strain>
    </source>
</reference>
<keyword evidence="8 11" id="KW-0564">Palmitate</keyword>
<organism evidence="14 15">
    <name type="scientific">Neobacillus novalis</name>
    <dbReference type="NCBI Taxonomy" id="220687"/>
    <lineage>
        <taxon>Bacteria</taxon>
        <taxon>Bacillati</taxon>
        <taxon>Bacillota</taxon>
        <taxon>Bacilli</taxon>
        <taxon>Bacillales</taxon>
        <taxon>Bacillaceae</taxon>
        <taxon>Neobacillus</taxon>
    </lineage>
</organism>
<evidence type="ECO:0000256" key="10">
    <source>
        <dbReference type="ARBA" id="ARBA00023288"/>
    </source>
</evidence>
<dbReference type="PROSITE" id="PS50198">
    <property type="entry name" value="PPIC_PPIASE_2"/>
    <property type="match status" value="1"/>
</dbReference>
<comment type="subcellular location">
    <subcellularLocation>
        <location evidence="2 11">Cell membrane</location>
        <topology evidence="2 11">Lipid-anchor</topology>
    </subcellularLocation>
</comment>
<dbReference type="InterPro" id="IPR027304">
    <property type="entry name" value="Trigger_fact/SurA_dom_sf"/>
</dbReference>
<dbReference type="PANTHER" id="PTHR47245:SF1">
    <property type="entry name" value="FOLDASE PROTEIN PRSA"/>
    <property type="match status" value="1"/>
</dbReference>
<evidence type="ECO:0000256" key="3">
    <source>
        <dbReference type="ARBA" id="ARBA00006071"/>
    </source>
</evidence>
<feature type="chain" id="PRO_5041725554" description="Foldase protein PrsA" evidence="12">
    <location>
        <begin position="25"/>
        <end position="297"/>
    </location>
</feature>
<evidence type="ECO:0000313" key="14">
    <source>
        <dbReference type="EMBL" id="WHY87474.1"/>
    </source>
</evidence>
<proteinExistence type="inferred from homology"/>
<gene>
    <name evidence="11" type="primary">prsA</name>
    <name evidence="14" type="ORF">QNH39_06365</name>
</gene>
<evidence type="ECO:0000259" key="13">
    <source>
        <dbReference type="PROSITE" id="PS50198"/>
    </source>
</evidence>
<dbReference type="Pfam" id="PF00639">
    <property type="entry name" value="Rotamase"/>
    <property type="match status" value="1"/>
</dbReference>
<name>A0AA95MS32_9BACI</name>
<dbReference type="PANTHER" id="PTHR47245">
    <property type="entry name" value="PEPTIDYLPROLYL ISOMERASE"/>
    <property type="match status" value="1"/>
</dbReference>
<keyword evidence="10 11" id="KW-0449">Lipoprotein</keyword>
<feature type="domain" description="PpiC" evidence="13">
    <location>
        <begin position="147"/>
        <end position="239"/>
    </location>
</feature>
<dbReference type="InterPro" id="IPR023058">
    <property type="entry name" value="PPIase_PpiC_CS"/>
</dbReference>
<dbReference type="InterPro" id="IPR000297">
    <property type="entry name" value="PPIase_PpiC"/>
</dbReference>
<dbReference type="GO" id="GO:0005886">
    <property type="term" value="C:plasma membrane"/>
    <property type="evidence" value="ECO:0007669"/>
    <property type="project" value="UniProtKB-SubCell"/>
</dbReference>
<evidence type="ECO:0000256" key="8">
    <source>
        <dbReference type="ARBA" id="ARBA00023139"/>
    </source>
</evidence>
<evidence type="ECO:0000256" key="2">
    <source>
        <dbReference type="ARBA" id="ARBA00004193"/>
    </source>
</evidence>
<accession>A0AA95MS32</accession>
<sequence>MKKIIMVLAILSLLFLLVSCSALTSGEGSKVLVKTDYGTIEKDDLYKEVISSERGKELIQKLVYMQILKGKYEVSAKEVKQRLDLIKEEAGDKDGFKMFLEKQGFKNENELKDYIKQTIYFFKATTDGVKVSDKEIKDYYEQNKDQYTEVRTSHILVDKESTAKEIEQELKKGTDFAELAKKYSTDKVTGAEGGDLGYLSGGSKEMDPTFLAAAMKLKKDEVSEPVKTMFGYHIIKVTDRKETTLSKVKDQIRETLLGKEAKPVQEILNKLNKEIEIKDDAFKDVFKDVEPQQPKLH</sequence>
<dbReference type="SUPFAM" id="SSF109998">
    <property type="entry name" value="Triger factor/SurA peptide-binding domain-like"/>
    <property type="match status" value="1"/>
</dbReference>
<dbReference type="InterPro" id="IPR046357">
    <property type="entry name" value="PPIase_dom_sf"/>
</dbReference>
<dbReference type="GO" id="GO:0006457">
    <property type="term" value="P:protein folding"/>
    <property type="evidence" value="ECO:0007669"/>
    <property type="project" value="UniProtKB-UniRule"/>
</dbReference>
<keyword evidence="5 11" id="KW-0732">Signal</keyword>
<comment type="catalytic activity">
    <reaction evidence="1 11">
        <text>[protein]-peptidylproline (omega=180) = [protein]-peptidylproline (omega=0)</text>
        <dbReference type="Rhea" id="RHEA:16237"/>
        <dbReference type="Rhea" id="RHEA-COMP:10747"/>
        <dbReference type="Rhea" id="RHEA-COMP:10748"/>
        <dbReference type="ChEBI" id="CHEBI:83833"/>
        <dbReference type="ChEBI" id="CHEBI:83834"/>
        <dbReference type="EC" id="5.2.1.8"/>
    </reaction>
</comment>
<evidence type="ECO:0000256" key="12">
    <source>
        <dbReference type="SAM" id="SignalP"/>
    </source>
</evidence>
<dbReference type="Proteomes" id="UP001178288">
    <property type="component" value="Chromosome"/>
</dbReference>
<evidence type="ECO:0000256" key="1">
    <source>
        <dbReference type="ARBA" id="ARBA00000971"/>
    </source>
</evidence>
<keyword evidence="9 11" id="KW-0413">Isomerase</keyword>
<dbReference type="AlphaFoldDB" id="A0AA95MS32"/>
<keyword evidence="15" id="KW-1185">Reference proteome</keyword>
<dbReference type="InterPro" id="IPR050245">
    <property type="entry name" value="PrsA_foldase"/>
</dbReference>
<keyword evidence="6 11" id="KW-0697">Rotamase</keyword>
<dbReference type="SUPFAM" id="SSF54534">
    <property type="entry name" value="FKBP-like"/>
    <property type="match status" value="1"/>
</dbReference>
<dbReference type="HAMAP" id="MF_01145">
    <property type="entry name" value="Foldase_PrsA"/>
    <property type="match status" value="1"/>
</dbReference>
<dbReference type="GO" id="GO:0003755">
    <property type="term" value="F:peptidyl-prolyl cis-trans isomerase activity"/>
    <property type="evidence" value="ECO:0007669"/>
    <property type="project" value="UniProtKB-UniRule"/>
</dbReference>
<protein>
    <recommendedName>
        <fullName evidence="11">Foldase protein PrsA</fullName>
        <ecNumber evidence="11">5.2.1.8</ecNumber>
    </recommendedName>
</protein>
<evidence type="ECO:0000256" key="7">
    <source>
        <dbReference type="ARBA" id="ARBA00023136"/>
    </source>
</evidence>